<evidence type="ECO:0000256" key="1">
    <source>
        <dbReference type="SAM" id="Coils"/>
    </source>
</evidence>
<comment type="caution">
    <text evidence="2">The sequence shown here is derived from an EMBL/GenBank/DDBJ whole genome shotgun (WGS) entry which is preliminary data.</text>
</comment>
<feature type="coiled-coil region" evidence="1">
    <location>
        <begin position="182"/>
        <end position="245"/>
    </location>
</feature>
<protein>
    <recommendedName>
        <fullName evidence="4">DUF3102 domain-containing protein</fullName>
    </recommendedName>
</protein>
<accession>W6M840</accession>
<dbReference type="OrthoDB" id="8097345at2"/>
<evidence type="ECO:0008006" key="4">
    <source>
        <dbReference type="Google" id="ProtNLM"/>
    </source>
</evidence>
<gene>
    <name evidence="2" type="ORF">BN873_890027</name>
</gene>
<dbReference type="Proteomes" id="UP000035760">
    <property type="component" value="Unassembled WGS sequence"/>
</dbReference>
<dbReference type="InterPro" id="IPR021451">
    <property type="entry name" value="DUF3102"/>
</dbReference>
<proteinExistence type="predicted"/>
<feature type="coiled-coil region" evidence="1">
    <location>
        <begin position="130"/>
        <end position="157"/>
    </location>
</feature>
<sequence length="319" mass="36182">MNELTQAYFDYAVLPIDAALTARAAAERIKLRLKRTVEDIIEIGRELTAVKDQLPHGQFLPWVAAEFEMSQWTANQFMNAADRFGDKLEIITNLKPTILYSLAAPSTPESVVTQAIEHVESGEKVTIADVKKWKQRAEESQKESNERRKKIRDLEYQVDLLKAAQPADNERIIEKEVIPPDYEAAKQKAAALEGELKALKADQQKIVDSQVQAKLRGYQSELDELERKKAQLDDMVARKQAYMESLSSDVKRIETHRSVIDGIRLELIGLAAFLSDMEDMRDLDTIRRWQALSGMLQEAKAGIDALFPAKPRLEVINHV</sequence>
<organism evidence="2 3">
    <name type="scientific">Candidatus Competibacter denitrificans Run_A_D11</name>
    <dbReference type="NCBI Taxonomy" id="1400863"/>
    <lineage>
        <taxon>Bacteria</taxon>
        <taxon>Pseudomonadati</taxon>
        <taxon>Pseudomonadota</taxon>
        <taxon>Gammaproteobacteria</taxon>
        <taxon>Candidatus Competibacteraceae</taxon>
        <taxon>Candidatus Competibacter</taxon>
    </lineage>
</organism>
<name>W6M840_9GAMM</name>
<dbReference type="RefSeq" id="WP_048675882.1">
    <property type="nucleotide sequence ID" value="NZ_CBTJ020000101.1"/>
</dbReference>
<evidence type="ECO:0000313" key="3">
    <source>
        <dbReference type="Proteomes" id="UP000035760"/>
    </source>
</evidence>
<reference evidence="2" key="2">
    <citation type="submission" date="2014-03" db="EMBL/GenBank/DDBJ databases">
        <title>Candidatus Competibacter-lineage genomes retrieved from metagenomes reveal functional metabolic diversity.</title>
        <authorList>
            <person name="McIlroy S.J."/>
            <person name="Albertsen M."/>
            <person name="Andresen E.K."/>
            <person name="Saunders A.M."/>
            <person name="Kristiansen R."/>
            <person name="Stokholm-Bjerregaard M."/>
            <person name="Nielsen K.L."/>
            <person name="Nielsen P.H."/>
        </authorList>
    </citation>
    <scope>NUCLEOTIDE SEQUENCE</scope>
    <source>
        <strain evidence="2">Run_A_D11</strain>
    </source>
</reference>
<dbReference type="STRING" id="1400863.BN873_890027"/>
<evidence type="ECO:0000313" key="2">
    <source>
        <dbReference type="EMBL" id="CDI04121.1"/>
    </source>
</evidence>
<dbReference type="AlphaFoldDB" id="W6M840"/>
<dbReference type="EMBL" id="CBTJ020000101">
    <property type="protein sequence ID" value="CDI04121.1"/>
    <property type="molecule type" value="Genomic_DNA"/>
</dbReference>
<reference evidence="2" key="1">
    <citation type="submission" date="2013-07" db="EMBL/GenBank/DDBJ databases">
        <authorList>
            <person name="McIlroy S."/>
        </authorList>
    </citation>
    <scope>NUCLEOTIDE SEQUENCE [LARGE SCALE GENOMIC DNA]</scope>
    <source>
        <strain evidence="2">Run_A_D11</strain>
    </source>
</reference>
<dbReference type="Pfam" id="PF11300">
    <property type="entry name" value="DUF3102"/>
    <property type="match status" value="1"/>
</dbReference>
<keyword evidence="1" id="KW-0175">Coiled coil</keyword>
<keyword evidence="3" id="KW-1185">Reference proteome</keyword>